<evidence type="ECO:0000256" key="1">
    <source>
        <dbReference type="ARBA" id="ARBA00022714"/>
    </source>
</evidence>
<keyword evidence="5" id="KW-0560">Oxidoreductase</keyword>
<evidence type="ECO:0000313" key="9">
    <source>
        <dbReference type="Proteomes" id="UP000516134"/>
    </source>
</evidence>
<dbReference type="Gene3D" id="2.102.10.10">
    <property type="entry name" value="Rieske [2Fe-2S] iron-sulphur domain"/>
    <property type="match status" value="1"/>
</dbReference>
<dbReference type="Pfam" id="PF05721">
    <property type="entry name" value="PhyH"/>
    <property type="match status" value="1"/>
</dbReference>
<keyword evidence="3 5" id="KW-0408">Iron</keyword>
<evidence type="ECO:0000256" key="4">
    <source>
        <dbReference type="ARBA" id="ARBA00023014"/>
    </source>
</evidence>
<evidence type="ECO:0000259" key="6">
    <source>
        <dbReference type="PROSITE" id="PS51296"/>
    </source>
</evidence>
<dbReference type="Gene3D" id="2.60.120.620">
    <property type="entry name" value="q2cbj1_9rhob like domain"/>
    <property type="match status" value="1"/>
</dbReference>
<evidence type="ECO:0000259" key="7">
    <source>
        <dbReference type="PROSITE" id="PS51471"/>
    </source>
</evidence>
<keyword evidence="4" id="KW-0411">Iron-sulfur</keyword>
<dbReference type="Proteomes" id="UP000516134">
    <property type="component" value="Chromosome"/>
</dbReference>
<dbReference type="InterPro" id="IPR036922">
    <property type="entry name" value="Rieske_2Fe-2S_sf"/>
</dbReference>
<sequence length="338" mass="38080">MKEKGFERIHEVVAAHDIPRLTDELYDRVNARAPKDLAALIPATFNGEDRYYYETSPNVRFHVPFDTTQNDRAAFNDFRQKHGEGKLTAHGPHRDSWLDCPDNGINIWIAIGRVQRGNGLTVYRNEYDGHQRYTGMGNIARDEKLSEPFTFDLEPGDFVLFHTDQLHGSALNYTDETRFVISYRMTFDRPHFPNGHYHSYSYSGLAGGPLSAAARLPALLQPSYLRSFGERVVEKLRPSKAKRIELTPAAKDLSGMRVGEIRPTDAKTCVARIGEDEFVSFDRRCPHQGADLAMGYVADGRIVCPWHNLPFDPETGQSPCQSLRSLNVRVADSPPASA</sequence>
<dbReference type="InterPro" id="IPR008775">
    <property type="entry name" value="Phytyl_CoA_dOase-like"/>
</dbReference>
<evidence type="ECO:0000313" key="8">
    <source>
        <dbReference type="EMBL" id="QNP43235.1"/>
    </source>
</evidence>
<dbReference type="SUPFAM" id="SSF50022">
    <property type="entry name" value="ISP domain"/>
    <property type="match status" value="1"/>
</dbReference>
<feature type="domain" description="Rieske" evidence="6">
    <location>
        <begin position="244"/>
        <end position="332"/>
    </location>
</feature>
<evidence type="ECO:0000256" key="5">
    <source>
        <dbReference type="RuleBase" id="RU003682"/>
    </source>
</evidence>
<dbReference type="CDD" id="cd03467">
    <property type="entry name" value="Rieske"/>
    <property type="match status" value="1"/>
</dbReference>
<dbReference type="RefSeq" id="WP_187714665.1">
    <property type="nucleotide sequence ID" value="NZ_CP060780.1"/>
</dbReference>
<feature type="domain" description="Fe2OG dioxygenase" evidence="7">
    <location>
        <begin position="64"/>
        <end position="187"/>
    </location>
</feature>
<comment type="similarity">
    <text evidence="5">Belongs to the iron/ascorbate-dependent oxidoreductase family.</text>
</comment>
<protein>
    <submittedName>
        <fullName evidence="8">Rieske 2Fe-2S domain-containing protein</fullName>
    </submittedName>
</protein>
<dbReference type="Pfam" id="PF00355">
    <property type="entry name" value="Rieske"/>
    <property type="match status" value="1"/>
</dbReference>
<dbReference type="InterPro" id="IPR017941">
    <property type="entry name" value="Rieske_2Fe-2S"/>
</dbReference>
<keyword evidence="2 5" id="KW-0479">Metal-binding</keyword>
<gene>
    <name evidence="8" type="ORF">H9L15_15165</name>
</gene>
<dbReference type="SUPFAM" id="SSF51197">
    <property type="entry name" value="Clavaminate synthase-like"/>
    <property type="match status" value="1"/>
</dbReference>
<evidence type="ECO:0000256" key="3">
    <source>
        <dbReference type="ARBA" id="ARBA00023004"/>
    </source>
</evidence>
<keyword evidence="9" id="KW-1185">Reference proteome</keyword>
<organism evidence="8 9">
    <name type="scientific">Sphingomonas daechungensis</name>
    <dbReference type="NCBI Taxonomy" id="1176646"/>
    <lineage>
        <taxon>Bacteria</taxon>
        <taxon>Pseudomonadati</taxon>
        <taxon>Pseudomonadota</taxon>
        <taxon>Alphaproteobacteria</taxon>
        <taxon>Sphingomonadales</taxon>
        <taxon>Sphingomonadaceae</taxon>
        <taxon>Sphingomonas</taxon>
    </lineage>
</organism>
<name>A0ABX6T0L2_9SPHN</name>
<dbReference type="PROSITE" id="PS51471">
    <property type="entry name" value="FE2OG_OXY"/>
    <property type="match status" value="1"/>
</dbReference>
<reference evidence="8 9" key="1">
    <citation type="submission" date="2020-08" db="EMBL/GenBank/DDBJ databases">
        <title>Genome sequence of Sphingomonas daechungensis KACC 18115T.</title>
        <authorList>
            <person name="Hyun D.-W."/>
            <person name="Bae J.-W."/>
        </authorList>
    </citation>
    <scope>NUCLEOTIDE SEQUENCE [LARGE SCALE GENOMIC DNA]</scope>
    <source>
        <strain evidence="8 9">KACC 18115</strain>
    </source>
</reference>
<keyword evidence="1" id="KW-0001">2Fe-2S</keyword>
<proteinExistence type="inferred from homology"/>
<accession>A0ABX6T0L2</accession>
<dbReference type="PROSITE" id="PS51296">
    <property type="entry name" value="RIESKE"/>
    <property type="match status" value="1"/>
</dbReference>
<evidence type="ECO:0000256" key="2">
    <source>
        <dbReference type="ARBA" id="ARBA00022723"/>
    </source>
</evidence>
<dbReference type="InterPro" id="IPR005123">
    <property type="entry name" value="Oxoglu/Fe-dep_dioxygenase_dom"/>
</dbReference>
<dbReference type="EMBL" id="CP060780">
    <property type="protein sequence ID" value="QNP43235.1"/>
    <property type="molecule type" value="Genomic_DNA"/>
</dbReference>